<keyword evidence="5" id="KW-1185">Reference proteome</keyword>
<keyword evidence="4" id="KW-0378">Hydrolase</keyword>
<dbReference type="InterPro" id="IPR056490">
    <property type="entry name" value="Rcc01698_C"/>
</dbReference>
<sequence>MEAQQTAQQRLSISMPHGMNFVREFLSSATDAEIEELLAGLSDNAVRSLSYLFELWALEGHQLAPEGDWSTWVCMGGRGAGKTRAGSEWIRTLVEGATPEAEGAYRRIALVGETYDQARDVMVLGESGIIACSPPDRKPKWISSRRTLVWPNGAEAQVFSASDPQALRGPQFDAAWCDEFGCPAIDKGTNQPNVFLDEKSSENALPHFSTGARDDFIQYRYLDAVLSYWADDGRNPISEIYDGPMLRLDRCHVWAWDTRPWPESPNRLSLWSDGVNYGRGHWISGRLEMATLADVTEEVCARSGVTEVDVSGLHGGVGGMEMRDGQSARSGLQPLMLAFGFDAVERDGELVFITRTGHETADLRSADLALVDEEGAGPVLSRGAEGEQPDRVRLRYIQMDHDYQRGAAEALDSFAPPMRAETSEVPLALHTGQAQGIAERLLDEGRIARDGAKLSLPPSQIGLEPGDVVRLDAGLFRLDRIEEAGARGLEATRVDPAVYVPAYHPGHLFDGPGPHEIGPVLFELMDLPLLNGDEVEHAPYLAATSEPWPGAAAVYISSSSSGFELAAQVTRPAVMGTLVTPLAAAPAARWSAGCEIELVTGELEARSGADVLDGANAAALRNGAGDWEVIQFRDATLVGPDRWRIGGLLRGQAGTEFVIPPNWEVGTRFVLLDDAAEQIDLPLSARGLERQLRVGPASRPVDDESYAAVTEVFEGVGLRPYAPVHLRARRTGGDLEVRWIRRTRVDGDLWTAGDVPLSEEREAYLLELVKDGAVVLSREVVAPLTVLAAADLPSAPFDITVSQISARFGPGAQQRMTWND</sequence>
<feature type="domain" description="Tip attachment protein J" evidence="2">
    <location>
        <begin position="325"/>
        <end position="482"/>
    </location>
</feature>
<evidence type="ECO:0000259" key="2">
    <source>
        <dbReference type="Pfam" id="PF13550"/>
    </source>
</evidence>
<reference evidence="4 5" key="1">
    <citation type="submission" date="2020-11" db="EMBL/GenBank/DDBJ databases">
        <title>Description of Pontivivens ytuae sp. nov. isolated from deep sea sediment of Mariana Trench.</title>
        <authorList>
            <person name="Wang Z."/>
            <person name="Sun Q.-L."/>
            <person name="Xu X.-D."/>
            <person name="Tang Y.-Z."/>
            <person name="Zhang J."/>
        </authorList>
    </citation>
    <scope>NUCLEOTIDE SEQUENCE [LARGE SCALE GENOMIC DNA]</scope>
    <source>
        <strain evidence="4 5">MT2928</strain>
    </source>
</reference>
<proteinExistence type="predicted"/>
<dbReference type="EMBL" id="CP064942">
    <property type="protein sequence ID" value="QPH53774.1"/>
    <property type="molecule type" value="Genomic_DNA"/>
</dbReference>
<evidence type="ECO:0000259" key="1">
    <source>
        <dbReference type="Pfam" id="PF13547"/>
    </source>
</evidence>
<dbReference type="GO" id="GO:0016787">
    <property type="term" value="F:hydrolase activity"/>
    <property type="evidence" value="ECO:0007669"/>
    <property type="project" value="UniProtKB-KW"/>
</dbReference>
<gene>
    <name evidence="4" type="ORF">I0K15_18660</name>
</gene>
<evidence type="ECO:0000313" key="4">
    <source>
        <dbReference type="EMBL" id="QPH53774.1"/>
    </source>
</evidence>
<evidence type="ECO:0000313" key="5">
    <source>
        <dbReference type="Proteomes" id="UP000594800"/>
    </source>
</evidence>
<dbReference type="KEGG" id="poz:I0K15_18660"/>
<dbReference type="Gene3D" id="3.20.20.80">
    <property type="entry name" value="Glycosidases"/>
    <property type="match status" value="1"/>
</dbReference>
<evidence type="ECO:0000259" key="3">
    <source>
        <dbReference type="Pfam" id="PF23666"/>
    </source>
</evidence>
<name>A0A7S9LR59_9RHOB</name>
<dbReference type="Pfam" id="PF23666">
    <property type="entry name" value="Rcc01698_C"/>
    <property type="match status" value="1"/>
</dbReference>
<feature type="domain" description="Rcc01698-like C-terminal" evidence="3">
    <location>
        <begin position="573"/>
        <end position="670"/>
    </location>
</feature>
<organism evidence="4 5">
    <name type="scientific">Pontivivens ytuae</name>
    <dbReference type="NCBI Taxonomy" id="2789856"/>
    <lineage>
        <taxon>Bacteria</taxon>
        <taxon>Pseudomonadati</taxon>
        <taxon>Pseudomonadota</taxon>
        <taxon>Alphaproteobacteria</taxon>
        <taxon>Rhodobacterales</taxon>
        <taxon>Paracoccaceae</taxon>
        <taxon>Pontivivens</taxon>
    </lineage>
</organism>
<dbReference type="InterPro" id="IPR025195">
    <property type="entry name" value="GTA_TIM_dom"/>
</dbReference>
<dbReference type="InterPro" id="IPR032876">
    <property type="entry name" value="J_dom"/>
</dbReference>
<feature type="domain" description="GTA TIM-barrel-like" evidence="1">
    <location>
        <begin position="170"/>
        <end position="265"/>
    </location>
</feature>
<dbReference type="Pfam" id="PF13550">
    <property type="entry name" value="Phage-tail_3"/>
    <property type="match status" value="1"/>
</dbReference>
<protein>
    <submittedName>
        <fullName evidence="4">Glycoside hydrolase TIM-barrel-like domain-containing protein</fullName>
    </submittedName>
</protein>
<dbReference type="AlphaFoldDB" id="A0A7S9LR59"/>
<dbReference type="Pfam" id="PF13547">
    <property type="entry name" value="GTA_TIM"/>
    <property type="match status" value="1"/>
</dbReference>
<dbReference type="Proteomes" id="UP000594800">
    <property type="component" value="Chromosome"/>
</dbReference>
<accession>A0A7S9LR59</accession>